<reference evidence="2 3" key="1">
    <citation type="journal article" date="2019" name="Int. J. Syst. Evol. Microbiol.">
        <title>The Global Catalogue of Microorganisms (GCM) 10K type strain sequencing project: providing services to taxonomists for standard genome sequencing and annotation.</title>
        <authorList>
            <consortium name="The Broad Institute Genomics Platform"/>
            <consortium name="The Broad Institute Genome Sequencing Center for Infectious Disease"/>
            <person name="Wu L."/>
            <person name="Ma J."/>
        </authorList>
    </citation>
    <scope>NUCLEOTIDE SEQUENCE [LARGE SCALE GENOMIC DNA]</scope>
    <source>
        <strain evidence="2 3">DT85</strain>
    </source>
</reference>
<dbReference type="GeneID" id="79266546"/>
<feature type="region of interest" description="Disordered" evidence="1">
    <location>
        <begin position="23"/>
        <end position="61"/>
    </location>
</feature>
<evidence type="ECO:0000256" key="1">
    <source>
        <dbReference type="SAM" id="MobiDB-lite"/>
    </source>
</evidence>
<evidence type="ECO:0000313" key="2">
    <source>
        <dbReference type="EMBL" id="MFC7234874.1"/>
    </source>
</evidence>
<accession>A0ABD5ZMZ1</accession>
<sequence>MRPRQAVLLALLVVLAGCSAGFTGTPTATETATPSATPTDTDTATPTATEAAAAPPDPETDVLGWENGRWANESLTLDRSDGLNETEIEAVVARAMARVETVRELEFEEDVPVNLVSREEFRNSSAAGGSADYSDAFRAFDNAKFEALFLVGEDRDSLAVQSSNRGSSVAGYFSPSRDEIVVIYPGDTPDLPGEGTLSHELTHAIQDQYFDLTSIRASTREESNAQNGLIEGEANLVQDRYMANCGEGWECLAPPQSGGGGGGGDLHLGIYIMNFFPYAAGPGFVAYYQERGGWDRIDEMYDRLPESTEQVMEPPLYAVNRDSPTEVQLTDTQTNGWERVRPPERDDYAVLGQSAMTAMFAYTLYDDYRQGGVIEPNEFLNLEDGQVNQSDPFEYDIAYTDGWDGDRMHVYRKDGEGAYVWRTVWDSPAEAEEFASGYRQLLSHWGASERADGVYVAESGPYADAFRLVVEGDTVTIVNAPTTDDLDDVYSG</sequence>
<dbReference type="Proteomes" id="UP001596398">
    <property type="component" value="Unassembled WGS sequence"/>
</dbReference>
<dbReference type="RefSeq" id="WP_276235895.1">
    <property type="nucleotide sequence ID" value="NZ_CP119802.1"/>
</dbReference>
<dbReference type="PROSITE" id="PS51257">
    <property type="entry name" value="PROKAR_LIPOPROTEIN"/>
    <property type="match status" value="1"/>
</dbReference>
<dbReference type="NCBIfam" id="NF038145">
    <property type="entry name" value="Hvo_1808_fam"/>
    <property type="match status" value="1"/>
</dbReference>
<dbReference type="EMBL" id="JBHTAP010000001">
    <property type="protein sequence ID" value="MFC7234874.1"/>
    <property type="molecule type" value="Genomic_DNA"/>
</dbReference>
<dbReference type="InterPro" id="IPR047792">
    <property type="entry name" value="Hvo_1808-like"/>
</dbReference>
<keyword evidence="3" id="KW-1185">Reference proteome</keyword>
<dbReference type="AlphaFoldDB" id="A0ABD5ZMZ1"/>
<evidence type="ECO:0000313" key="3">
    <source>
        <dbReference type="Proteomes" id="UP001596398"/>
    </source>
</evidence>
<feature type="compositionally biased region" description="Low complexity" evidence="1">
    <location>
        <begin position="25"/>
        <end position="54"/>
    </location>
</feature>
<name>A0ABD5ZMZ1_9EURY</name>
<proteinExistence type="predicted"/>
<protein>
    <submittedName>
        <fullName evidence="2">Hvo_1808 family surface protein</fullName>
    </submittedName>
</protein>
<organism evidence="2 3">
    <name type="scientific">Halosegnis marinus</name>
    <dbReference type="NCBI Taxonomy" id="3034023"/>
    <lineage>
        <taxon>Archaea</taxon>
        <taxon>Methanobacteriati</taxon>
        <taxon>Methanobacteriota</taxon>
        <taxon>Stenosarchaea group</taxon>
        <taxon>Halobacteria</taxon>
        <taxon>Halobacteriales</taxon>
        <taxon>Natronomonadaceae</taxon>
        <taxon>Halosegnis</taxon>
    </lineage>
</organism>
<gene>
    <name evidence="2" type="ORF">ACFQJ4_06015</name>
</gene>
<comment type="caution">
    <text evidence="2">The sequence shown here is derived from an EMBL/GenBank/DDBJ whole genome shotgun (WGS) entry which is preliminary data.</text>
</comment>